<evidence type="ECO:0000313" key="4">
    <source>
        <dbReference type="EMBL" id="KKN20439.1"/>
    </source>
</evidence>
<evidence type="ECO:0000256" key="1">
    <source>
        <dbReference type="ARBA" id="ARBA00022679"/>
    </source>
</evidence>
<gene>
    <name evidence="4" type="ORF">LCGC14_0935540</name>
</gene>
<evidence type="ECO:0000256" key="2">
    <source>
        <dbReference type="ARBA" id="ARBA00023027"/>
    </source>
</evidence>
<dbReference type="EMBL" id="LAZR01003241">
    <property type="protein sequence ID" value="KKN20439.1"/>
    <property type="molecule type" value="Genomic_DNA"/>
</dbReference>
<dbReference type="GO" id="GO:0070403">
    <property type="term" value="F:NAD+ binding"/>
    <property type="evidence" value="ECO:0007669"/>
    <property type="project" value="InterPro"/>
</dbReference>
<dbReference type="Pfam" id="PF02146">
    <property type="entry name" value="SIR2"/>
    <property type="match status" value="1"/>
</dbReference>
<dbReference type="PANTHER" id="PTHR11085:SF10">
    <property type="entry name" value="NAD-DEPENDENT PROTEIN DEACYLASE SIRTUIN-5, MITOCHONDRIAL-RELATED"/>
    <property type="match status" value="1"/>
</dbReference>
<dbReference type="PANTHER" id="PTHR11085">
    <property type="entry name" value="NAD-DEPENDENT PROTEIN DEACYLASE SIRTUIN-5, MITOCHONDRIAL-RELATED"/>
    <property type="match status" value="1"/>
</dbReference>
<dbReference type="InterPro" id="IPR029035">
    <property type="entry name" value="DHS-like_NAD/FAD-binding_dom"/>
</dbReference>
<dbReference type="InterPro" id="IPR003000">
    <property type="entry name" value="Sirtuin"/>
</dbReference>
<dbReference type="AlphaFoldDB" id="A0A0F9NR68"/>
<feature type="domain" description="Deacetylase sirtuin-type" evidence="3">
    <location>
        <begin position="5"/>
        <end position="62"/>
    </location>
</feature>
<name>A0A0F9NR68_9ZZZZ</name>
<dbReference type="SUPFAM" id="SSF52467">
    <property type="entry name" value="DHS-like NAD/FAD-binding domain"/>
    <property type="match status" value="1"/>
</dbReference>
<comment type="caution">
    <text evidence="4">The sequence shown here is derived from an EMBL/GenBank/DDBJ whole genome shotgun (WGS) entry which is preliminary data.</text>
</comment>
<dbReference type="Gene3D" id="3.40.50.1220">
    <property type="entry name" value="TPP-binding domain"/>
    <property type="match status" value="1"/>
</dbReference>
<organism evidence="4">
    <name type="scientific">marine sediment metagenome</name>
    <dbReference type="NCBI Taxonomy" id="412755"/>
    <lineage>
        <taxon>unclassified sequences</taxon>
        <taxon>metagenomes</taxon>
        <taxon>ecological metagenomes</taxon>
    </lineage>
</organism>
<evidence type="ECO:0000259" key="3">
    <source>
        <dbReference type="PROSITE" id="PS50305"/>
    </source>
</evidence>
<dbReference type="GO" id="GO:0017136">
    <property type="term" value="F:histone deacetylase activity, NAD-dependent"/>
    <property type="evidence" value="ECO:0007669"/>
    <property type="project" value="TreeGrafter"/>
</dbReference>
<dbReference type="InterPro" id="IPR050134">
    <property type="entry name" value="NAD-dep_sirtuin_deacylases"/>
</dbReference>
<dbReference type="InterPro" id="IPR026590">
    <property type="entry name" value="Ssirtuin_cat_dom"/>
</dbReference>
<dbReference type="PROSITE" id="PS50305">
    <property type="entry name" value="SIRTUIN"/>
    <property type="match status" value="1"/>
</dbReference>
<sequence>MNEFKSIEQRKIEKAAELLFNSKHAIALTGAGISTESGIPDFRGESGIWEKYKPEIYGNIHS</sequence>
<protein>
    <recommendedName>
        <fullName evidence="3">Deacetylase sirtuin-type domain-containing protein</fullName>
    </recommendedName>
</protein>
<keyword evidence="1" id="KW-0808">Transferase</keyword>
<accession>A0A0F9NR68</accession>
<reference evidence="4" key="1">
    <citation type="journal article" date="2015" name="Nature">
        <title>Complex archaea that bridge the gap between prokaryotes and eukaryotes.</title>
        <authorList>
            <person name="Spang A."/>
            <person name="Saw J.H."/>
            <person name="Jorgensen S.L."/>
            <person name="Zaremba-Niedzwiedzka K."/>
            <person name="Martijn J."/>
            <person name="Lind A.E."/>
            <person name="van Eijk R."/>
            <person name="Schleper C."/>
            <person name="Guy L."/>
            <person name="Ettema T.J."/>
        </authorList>
    </citation>
    <scope>NUCLEOTIDE SEQUENCE</scope>
</reference>
<keyword evidence="2" id="KW-0520">NAD</keyword>
<proteinExistence type="predicted"/>